<reference evidence="2" key="1">
    <citation type="submission" date="2023-06" db="EMBL/GenBank/DDBJ databases">
        <title>Genome-scale phylogeny and comparative genomics of the fungal order Sordariales.</title>
        <authorList>
            <consortium name="Lawrence Berkeley National Laboratory"/>
            <person name="Hensen N."/>
            <person name="Bonometti L."/>
            <person name="Westerberg I."/>
            <person name="Brannstrom I.O."/>
            <person name="Guillou S."/>
            <person name="Cros-Aarteil S."/>
            <person name="Calhoun S."/>
            <person name="Haridas S."/>
            <person name="Kuo A."/>
            <person name="Mondo S."/>
            <person name="Pangilinan J."/>
            <person name="Riley R."/>
            <person name="Labutti K."/>
            <person name="Andreopoulos B."/>
            <person name="Lipzen A."/>
            <person name="Chen C."/>
            <person name="Yanf M."/>
            <person name="Daum C."/>
            <person name="Ng V."/>
            <person name="Clum A."/>
            <person name="Steindorff A."/>
            <person name="Ohm R."/>
            <person name="Martin F."/>
            <person name="Silar P."/>
            <person name="Natvig D."/>
            <person name="Lalanne C."/>
            <person name="Gautier V."/>
            <person name="Ament-Velasquez S.L."/>
            <person name="Kruys A."/>
            <person name="Hutchinson M.I."/>
            <person name="Powell A.J."/>
            <person name="Barry K."/>
            <person name="Miller A.N."/>
            <person name="Grigoriev I.V."/>
            <person name="Debuchy R."/>
            <person name="Gladieux P."/>
            <person name="Thoren M.H."/>
            <person name="Johannesson H."/>
        </authorList>
    </citation>
    <scope>NUCLEOTIDE SEQUENCE</scope>
    <source>
        <strain evidence="2">CBS 606.72</strain>
    </source>
</reference>
<feature type="compositionally biased region" description="Basic residues" evidence="1">
    <location>
        <begin position="463"/>
        <end position="472"/>
    </location>
</feature>
<feature type="region of interest" description="Disordered" evidence="1">
    <location>
        <begin position="425"/>
        <end position="593"/>
    </location>
</feature>
<organism evidence="2 3">
    <name type="scientific">Immersiella caudata</name>
    <dbReference type="NCBI Taxonomy" id="314043"/>
    <lineage>
        <taxon>Eukaryota</taxon>
        <taxon>Fungi</taxon>
        <taxon>Dikarya</taxon>
        <taxon>Ascomycota</taxon>
        <taxon>Pezizomycotina</taxon>
        <taxon>Sordariomycetes</taxon>
        <taxon>Sordariomycetidae</taxon>
        <taxon>Sordariales</taxon>
        <taxon>Lasiosphaeriaceae</taxon>
        <taxon>Immersiella</taxon>
    </lineage>
</organism>
<evidence type="ECO:0000256" key="1">
    <source>
        <dbReference type="SAM" id="MobiDB-lite"/>
    </source>
</evidence>
<feature type="compositionally biased region" description="Polar residues" evidence="1">
    <location>
        <begin position="290"/>
        <end position="300"/>
    </location>
</feature>
<feature type="compositionally biased region" description="Acidic residues" evidence="1">
    <location>
        <begin position="256"/>
        <end position="281"/>
    </location>
</feature>
<comment type="caution">
    <text evidence="2">The sequence shown here is derived from an EMBL/GenBank/DDBJ whole genome shotgun (WGS) entry which is preliminary data.</text>
</comment>
<evidence type="ECO:0000313" key="3">
    <source>
        <dbReference type="Proteomes" id="UP001175000"/>
    </source>
</evidence>
<feature type="compositionally biased region" description="Low complexity" evidence="1">
    <location>
        <begin position="366"/>
        <end position="378"/>
    </location>
</feature>
<dbReference type="AlphaFoldDB" id="A0AA39WQX8"/>
<dbReference type="Proteomes" id="UP001175000">
    <property type="component" value="Unassembled WGS sequence"/>
</dbReference>
<evidence type="ECO:0000313" key="2">
    <source>
        <dbReference type="EMBL" id="KAK0619952.1"/>
    </source>
</evidence>
<gene>
    <name evidence="2" type="ORF">B0T14DRAFT_220947</name>
</gene>
<name>A0AA39WQX8_9PEZI</name>
<feature type="region of interest" description="Disordered" evidence="1">
    <location>
        <begin position="247"/>
        <end position="346"/>
    </location>
</feature>
<feature type="region of interest" description="Disordered" evidence="1">
    <location>
        <begin position="362"/>
        <end position="388"/>
    </location>
</feature>
<proteinExistence type="predicted"/>
<sequence>MKYIIAYELTQHRMSFVQAIRMLGLSLDDSTELVNIVMAEHQKMAKIERDNCQREGFDLHLLGDSTDELDWTQYFKLLDDDEWPRLITDTISQEEIIPARSFLEFMGLNNLAIRLDEYQGTGSGPYEVPLNHFTSDGPGGLLPHFNVGNSLELQDLGEDLSWILPAIPGHELLVRMDAPPGTVNPRHLMIPKSPQLDDGLDWGQPVHPDNFMLYPQDPESLAQEFQHHGVRLVLYRDERNRMDCQRAAENRGQDADGFEEGPAADEDEAMESIEDVCDDDFDGRPATPGRNMSQRAASSSSDEEPFIRRSARKSRPVPAYVGGSDDGVEDSDYDPFWDGPRSEQVPGRVIRGNAMDIDNEYDSVETEASAPSESGEAEYLQDSAHENAQGQHIYPRIPLMEMDPAVAAMAHKALARAQELMGRSIHDDEEAEARKVPKLTMVTRRRSDGRSVTPSAEVTLVQKKNKTTKANKGRLVEIASDLDDLDPPEMPASAQQDDDDDWRPTKRSYVRKNPPRPAPVKLPRTPRKRGAQGGTSPDAPRSSIAVKTQGFPKAARRSNSRTAPSRSPAPHPGPNNTQFTTSSFAPPSSAPSLNAPKDIKKALWEFPTCLLSLRTGLPTFSTRLPAPRRRLRSPLRRRLRRPRDPSRHMVSRLFRPARCLG</sequence>
<feature type="compositionally biased region" description="Low complexity" evidence="1">
    <location>
        <begin position="579"/>
        <end position="592"/>
    </location>
</feature>
<feature type="compositionally biased region" description="Acidic residues" evidence="1">
    <location>
        <begin position="326"/>
        <end position="335"/>
    </location>
</feature>
<dbReference type="EMBL" id="JAULSU010000004">
    <property type="protein sequence ID" value="KAK0619952.1"/>
    <property type="molecule type" value="Genomic_DNA"/>
</dbReference>
<accession>A0AA39WQX8</accession>
<feature type="compositionally biased region" description="Basic residues" evidence="1">
    <location>
        <begin position="505"/>
        <end position="514"/>
    </location>
</feature>
<protein>
    <submittedName>
        <fullName evidence="2">Uncharacterized protein</fullName>
    </submittedName>
</protein>
<keyword evidence="3" id="KW-1185">Reference proteome</keyword>